<evidence type="ECO:0000313" key="4">
    <source>
        <dbReference type="EMBL" id="KAL2274702.1"/>
    </source>
</evidence>
<dbReference type="SMART" id="SM00355">
    <property type="entry name" value="ZnF_C2H2"/>
    <property type="match status" value="3"/>
</dbReference>
<name>A0ABR4DWF9_9PEZI</name>
<feature type="region of interest" description="Disordered" evidence="2">
    <location>
        <begin position="591"/>
        <end position="613"/>
    </location>
</feature>
<sequence length="927" mass="101827">MADFNSDDEIAMDPPPPDPYAHLGAKSIEAMFETRFEDRVKTKRRMANLQDTIGSPNTVRARAIWTKRFESYLTRIRGLSVDHVPTGEDIARFLESISNKITSQIPGKSGVSVEHMRRAVYYIHGGLVFKQDFRLTRHESRRLDTLIDTLAKEGKLTTGKWRPRQRVGFVLLQKMGQAWFRKHLTYGCLSWDVVISKFLPLVLMSSTVSRVGDIGRSSYYTGCEYLRWEHIVLILEGDEPEIKNMVAKITIEYEKGSNPQYSWYLPRLHLPCGLHQVGRTVKAAGLLAGILTPLVTHDVRRGASRDVAKLPSEAAIRGVASPTVAKALGHNYKSLHMGVTDTYVGAIETAINASVAVNHTPDRFGPPIADQGYFRRKPVKPASITEYCTNDDQLDPSLVKDRATASRRIQEQEAQQWVEEQGDILRGGPGAATALASRQQKKRKDSSSSYSTAPPGIVGHPVTNPLAERSPNILLPAGPLALAPAPDAKKRKRGKNNANPTAVDPNSASSGLNGVQTGLQPSPGAVSAAGGQPPPQASVPDELIDPQLLLGADADPDMSVTLSKSGVQEHLIDSTPVSHVMESSLQSMILGNDNDETATGQEAGAPEEGDPQSRLFEEYVDDQVIDDAMNEIITETTSSSDRTAAAAAAAAPPPPNDPASAVTLPDKQFVDYFARINVVRNMSLRHSLTKLAEAFPRHVGMGNSRDEPTLFLVPCPNAASGCSYSHPNQELVDKHEVGCSIRLAAKLKEGKGGLEEEEEEQQEVVAVHPFHCDRSGCTRKFKKKTGLDNHMKRDHDWVPKKCELSDCPKPDVEWTTGTQLSNHIIQDHDKDWTPSKCTYPGCPSLTVFAKRHLYSSHLQHVYKLRGAEKQKYEQARRPFKKGKCPVNSCDPRMPTFWYRAVLEDHLKAAHGLGDDEIAALIEAAAAA</sequence>
<dbReference type="PROSITE" id="PS50157">
    <property type="entry name" value="ZINC_FINGER_C2H2_2"/>
    <property type="match status" value="1"/>
</dbReference>
<comment type="caution">
    <text evidence="4">The sequence shown here is derived from an EMBL/GenBank/DDBJ whole genome shotgun (WGS) entry which is preliminary data.</text>
</comment>
<evidence type="ECO:0000259" key="3">
    <source>
        <dbReference type="PROSITE" id="PS50157"/>
    </source>
</evidence>
<feature type="region of interest" description="Disordered" evidence="2">
    <location>
        <begin position="425"/>
        <end position="541"/>
    </location>
</feature>
<feature type="region of interest" description="Disordered" evidence="2">
    <location>
        <begin position="636"/>
        <end position="659"/>
    </location>
</feature>
<gene>
    <name evidence="4" type="ORF">FJTKL_02989</name>
</gene>
<keyword evidence="1" id="KW-0479">Metal-binding</keyword>
<evidence type="ECO:0000256" key="1">
    <source>
        <dbReference type="PROSITE-ProRule" id="PRU00042"/>
    </source>
</evidence>
<dbReference type="Proteomes" id="UP001600888">
    <property type="component" value="Unassembled WGS sequence"/>
</dbReference>
<keyword evidence="1" id="KW-0863">Zinc-finger</keyword>
<proteinExistence type="predicted"/>
<accession>A0ABR4DWF9</accession>
<reference evidence="4 5" key="1">
    <citation type="submission" date="2024-03" db="EMBL/GenBank/DDBJ databases">
        <title>A high-quality draft genome sequence of Diaporthe vaccinii, a causative agent of upright dieback and viscid rot disease in cranberry plants.</title>
        <authorList>
            <person name="Sarrasin M."/>
            <person name="Lang B.F."/>
            <person name="Burger G."/>
        </authorList>
    </citation>
    <scope>NUCLEOTIDE SEQUENCE [LARGE SCALE GENOMIC DNA]</scope>
    <source>
        <strain evidence="4 5">IS7</strain>
    </source>
</reference>
<evidence type="ECO:0000256" key="2">
    <source>
        <dbReference type="SAM" id="MobiDB-lite"/>
    </source>
</evidence>
<keyword evidence="5" id="KW-1185">Reference proteome</keyword>
<feature type="compositionally biased region" description="Low complexity" evidence="2">
    <location>
        <begin position="474"/>
        <end position="486"/>
    </location>
</feature>
<protein>
    <recommendedName>
        <fullName evidence="3">C2H2-type domain-containing protein</fullName>
    </recommendedName>
</protein>
<feature type="compositionally biased region" description="Polar residues" evidence="2">
    <location>
        <begin position="504"/>
        <end position="520"/>
    </location>
</feature>
<evidence type="ECO:0000313" key="5">
    <source>
        <dbReference type="Proteomes" id="UP001600888"/>
    </source>
</evidence>
<feature type="compositionally biased region" description="Acidic residues" evidence="2">
    <location>
        <begin position="1"/>
        <end position="11"/>
    </location>
</feature>
<keyword evidence="1" id="KW-0862">Zinc</keyword>
<feature type="region of interest" description="Disordered" evidence="2">
    <location>
        <begin position="1"/>
        <end position="20"/>
    </location>
</feature>
<organism evidence="4 5">
    <name type="scientific">Diaporthe vaccinii</name>
    <dbReference type="NCBI Taxonomy" id="105482"/>
    <lineage>
        <taxon>Eukaryota</taxon>
        <taxon>Fungi</taxon>
        <taxon>Dikarya</taxon>
        <taxon>Ascomycota</taxon>
        <taxon>Pezizomycotina</taxon>
        <taxon>Sordariomycetes</taxon>
        <taxon>Sordariomycetidae</taxon>
        <taxon>Diaporthales</taxon>
        <taxon>Diaporthaceae</taxon>
        <taxon>Diaporthe</taxon>
        <taxon>Diaporthe eres species complex</taxon>
    </lineage>
</organism>
<dbReference type="EMBL" id="JBAWTH010000150">
    <property type="protein sequence ID" value="KAL2274702.1"/>
    <property type="molecule type" value="Genomic_DNA"/>
</dbReference>
<dbReference type="PROSITE" id="PS00028">
    <property type="entry name" value="ZINC_FINGER_C2H2_1"/>
    <property type="match status" value="1"/>
</dbReference>
<dbReference type="InterPro" id="IPR013087">
    <property type="entry name" value="Znf_C2H2_type"/>
</dbReference>
<feature type="domain" description="C2H2-type" evidence="3">
    <location>
        <begin position="770"/>
        <end position="795"/>
    </location>
</feature>